<keyword evidence="1" id="KW-0472">Membrane</keyword>
<dbReference type="EMBL" id="JBHSLL010000012">
    <property type="protein sequence ID" value="MFC5385142.1"/>
    <property type="molecule type" value="Genomic_DNA"/>
</dbReference>
<keyword evidence="1" id="KW-0812">Transmembrane</keyword>
<proteinExistence type="predicted"/>
<comment type="caution">
    <text evidence="2">The sequence shown here is derived from an EMBL/GenBank/DDBJ whole genome shotgun (WGS) entry which is preliminary data.</text>
</comment>
<gene>
    <name evidence="2" type="ORF">ACFPLB_04080</name>
</gene>
<dbReference type="RefSeq" id="WP_378228021.1">
    <property type="nucleotide sequence ID" value="NZ_JBHSLL010000012.1"/>
</dbReference>
<sequence>MTFTNDTTLEVLNMMRGGLLWLLGLPIPIIIILWLTGFLS</sequence>
<reference evidence="3" key="1">
    <citation type="journal article" date="2019" name="Int. J. Syst. Evol. Microbiol.">
        <title>The Global Catalogue of Microorganisms (GCM) 10K type strain sequencing project: providing services to taxonomists for standard genome sequencing and annotation.</title>
        <authorList>
            <consortium name="The Broad Institute Genomics Platform"/>
            <consortium name="The Broad Institute Genome Sequencing Center for Infectious Disease"/>
            <person name="Wu L."/>
            <person name="Ma J."/>
        </authorList>
    </citation>
    <scope>NUCLEOTIDE SEQUENCE [LARGE SCALE GENOMIC DNA]</scope>
    <source>
        <strain evidence="3">CGMCC 4.1415</strain>
    </source>
</reference>
<evidence type="ECO:0000256" key="1">
    <source>
        <dbReference type="SAM" id="Phobius"/>
    </source>
</evidence>
<organism evidence="2 3">
    <name type="scientific">Aquamicrobium segne</name>
    <dbReference type="NCBI Taxonomy" id="469547"/>
    <lineage>
        <taxon>Bacteria</taxon>
        <taxon>Pseudomonadati</taxon>
        <taxon>Pseudomonadota</taxon>
        <taxon>Alphaproteobacteria</taxon>
        <taxon>Hyphomicrobiales</taxon>
        <taxon>Phyllobacteriaceae</taxon>
        <taxon>Aquamicrobium</taxon>
    </lineage>
</organism>
<dbReference type="Proteomes" id="UP001596016">
    <property type="component" value="Unassembled WGS sequence"/>
</dbReference>
<keyword evidence="1" id="KW-1133">Transmembrane helix</keyword>
<feature type="transmembrane region" description="Helical" evidence="1">
    <location>
        <begin position="20"/>
        <end position="39"/>
    </location>
</feature>
<evidence type="ECO:0000313" key="2">
    <source>
        <dbReference type="EMBL" id="MFC5385142.1"/>
    </source>
</evidence>
<protein>
    <submittedName>
        <fullName evidence="2">Uncharacterized protein</fullName>
    </submittedName>
</protein>
<keyword evidence="3" id="KW-1185">Reference proteome</keyword>
<name>A0ABW0GUM5_9HYPH</name>
<evidence type="ECO:0000313" key="3">
    <source>
        <dbReference type="Proteomes" id="UP001596016"/>
    </source>
</evidence>
<accession>A0ABW0GUM5</accession>